<evidence type="ECO:0000259" key="7">
    <source>
        <dbReference type="PROSITE" id="PS50076"/>
    </source>
</evidence>
<reference evidence="9" key="1">
    <citation type="submission" date="2016-11" db="EMBL/GenBank/DDBJ databases">
        <authorList>
            <person name="Varghese N."/>
            <person name="Submissions S."/>
        </authorList>
    </citation>
    <scope>NUCLEOTIDE SEQUENCE [LARGE SCALE GENOMIC DNA]</scope>
    <source>
        <strain evidence="9">DSM 9756</strain>
    </source>
</reference>
<sequence length="160" mass="17898">MFGRYWPLIAWFAYLILPTDLFPDAFIGPGWTDDLLLLVALYYLFFKKGAPWGRTGDSGSRTGSTSGSAGSAESGAGRGSHRSNASRESSGPQDPYQVLGVAPDADWETIKKAYHRMANRYHPDKVSHLGEEFQQLAHKKFQEIQWAYDILAKQRKDGRA</sequence>
<gene>
    <name evidence="8" type="ORF">SAMN02745206_00478</name>
</gene>
<protein>
    <recommendedName>
        <fullName evidence="7">J domain-containing protein</fullName>
    </recommendedName>
</protein>
<keyword evidence="5" id="KW-0143">Chaperone</keyword>
<evidence type="ECO:0000313" key="9">
    <source>
        <dbReference type="Proteomes" id="UP000184076"/>
    </source>
</evidence>
<dbReference type="PANTHER" id="PTHR44360">
    <property type="entry name" value="DNAJ HOMOLOG SUBFAMILY B MEMBER 9"/>
    <property type="match status" value="1"/>
</dbReference>
<feature type="compositionally biased region" description="Low complexity" evidence="6">
    <location>
        <begin position="54"/>
        <end position="75"/>
    </location>
</feature>
<dbReference type="Gene3D" id="1.10.287.110">
    <property type="entry name" value="DnaJ domain"/>
    <property type="match status" value="1"/>
</dbReference>
<dbReference type="GO" id="GO:0051087">
    <property type="term" value="F:protein-folding chaperone binding"/>
    <property type="evidence" value="ECO:0007669"/>
    <property type="project" value="TreeGrafter"/>
</dbReference>
<dbReference type="Proteomes" id="UP000184076">
    <property type="component" value="Unassembled WGS sequence"/>
</dbReference>
<evidence type="ECO:0000256" key="5">
    <source>
        <dbReference type="ARBA" id="ARBA00023186"/>
    </source>
</evidence>
<dbReference type="InterPro" id="IPR001623">
    <property type="entry name" value="DnaJ_domain"/>
</dbReference>
<dbReference type="Pfam" id="PF00226">
    <property type="entry name" value="DnaJ"/>
    <property type="match status" value="1"/>
</dbReference>
<evidence type="ECO:0000256" key="2">
    <source>
        <dbReference type="ARBA" id="ARBA00022692"/>
    </source>
</evidence>
<organism evidence="8 9">
    <name type="scientific">Desulfacinum infernum DSM 9756</name>
    <dbReference type="NCBI Taxonomy" id="1121391"/>
    <lineage>
        <taxon>Bacteria</taxon>
        <taxon>Pseudomonadati</taxon>
        <taxon>Thermodesulfobacteriota</taxon>
        <taxon>Syntrophobacteria</taxon>
        <taxon>Syntrophobacterales</taxon>
        <taxon>Syntrophobacteraceae</taxon>
        <taxon>Desulfacinum</taxon>
    </lineage>
</organism>
<evidence type="ECO:0000256" key="6">
    <source>
        <dbReference type="SAM" id="MobiDB-lite"/>
    </source>
</evidence>
<dbReference type="PRINTS" id="PR00625">
    <property type="entry name" value="JDOMAIN"/>
</dbReference>
<keyword evidence="2" id="KW-0812">Transmembrane</keyword>
<dbReference type="PANTHER" id="PTHR44360:SF1">
    <property type="entry name" value="DNAJ HOMOLOG SUBFAMILY B MEMBER 9"/>
    <property type="match status" value="1"/>
</dbReference>
<evidence type="ECO:0000256" key="4">
    <source>
        <dbReference type="ARBA" id="ARBA00023136"/>
    </source>
</evidence>
<dbReference type="InterPro" id="IPR036869">
    <property type="entry name" value="J_dom_sf"/>
</dbReference>
<dbReference type="GO" id="GO:0036503">
    <property type="term" value="P:ERAD pathway"/>
    <property type="evidence" value="ECO:0007669"/>
    <property type="project" value="TreeGrafter"/>
</dbReference>
<feature type="domain" description="J" evidence="7">
    <location>
        <begin position="94"/>
        <end position="160"/>
    </location>
</feature>
<dbReference type="InterPro" id="IPR010652">
    <property type="entry name" value="DUF1232"/>
</dbReference>
<dbReference type="RefSeq" id="WP_073036618.1">
    <property type="nucleotide sequence ID" value="NZ_FQVB01000005.1"/>
</dbReference>
<dbReference type="PROSITE" id="PS50076">
    <property type="entry name" value="DNAJ_2"/>
    <property type="match status" value="1"/>
</dbReference>
<dbReference type="OrthoDB" id="9779622at2"/>
<evidence type="ECO:0000256" key="3">
    <source>
        <dbReference type="ARBA" id="ARBA00022989"/>
    </source>
</evidence>
<dbReference type="GO" id="GO:0012505">
    <property type="term" value="C:endomembrane system"/>
    <property type="evidence" value="ECO:0007669"/>
    <property type="project" value="UniProtKB-SubCell"/>
</dbReference>
<comment type="subcellular location">
    <subcellularLocation>
        <location evidence="1">Endomembrane system</location>
        <topology evidence="1">Multi-pass membrane protein</topology>
    </subcellularLocation>
</comment>
<dbReference type="CDD" id="cd06257">
    <property type="entry name" value="DnaJ"/>
    <property type="match status" value="1"/>
</dbReference>
<dbReference type="GO" id="GO:0051787">
    <property type="term" value="F:misfolded protein binding"/>
    <property type="evidence" value="ECO:0007669"/>
    <property type="project" value="TreeGrafter"/>
</dbReference>
<keyword evidence="3" id="KW-1133">Transmembrane helix</keyword>
<keyword evidence="9" id="KW-1185">Reference proteome</keyword>
<evidence type="ECO:0000313" key="8">
    <source>
        <dbReference type="EMBL" id="SHE56036.1"/>
    </source>
</evidence>
<proteinExistence type="predicted"/>
<evidence type="ECO:0000256" key="1">
    <source>
        <dbReference type="ARBA" id="ARBA00004127"/>
    </source>
</evidence>
<dbReference type="STRING" id="1121391.SAMN02745206_00478"/>
<accession>A0A1M4UH25</accession>
<dbReference type="Pfam" id="PF06803">
    <property type="entry name" value="DUF1232"/>
    <property type="match status" value="1"/>
</dbReference>
<dbReference type="AlphaFoldDB" id="A0A1M4UH25"/>
<name>A0A1M4UH25_9BACT</name>
<dbReference type="EMBL" id="FQVB01000005">
    <property type="protein sequence ID" value="SHE56036.1"/>
    <property type="molecule type" value="Genomic_DNA"/>
</dbReference>
<dbReference type="InterPro" id="IPR051948">
    <property type="entry name" value="Hsp70_co-chaperone_J-domain"/>
</dbReference>
<dbReference type="SMART" id="SM00271">
    <property type="entry name" value="DnaJ"/>
    <property type="match status" value="1"/>
</dbReference>
<keyword evidence="4" id="KW-0472">Membrane</keyword>
<dbReference type="SUPFAM" id="SSF46565">
    <property type="entry name" value="Chaperone J-domain"/>
    <property type="match status" value="1"/>
</dbReference>
<feature type="region of interest" description="Disordered" evidence="6">
    <location>
        <begin position="54"/>
        <end position="99"/>
    </location>
</feature>